<evidence type="ECO:0000313" key="2">
    <source>
        <dbReference type="EMBL" id="KPI93273.1"/>
    </source>
</evidence>
<gene>
    <name evidence="2" type="ORF">RR46_10533</name>
</gene>
<organism evidence="2 3">
    <name type="scientific">Papilio xuthus</name>
    <name type="common">Asian swallowtail butterfly</name>
    <dbReference type="NCBI Taxonomy" id="66420"/>
    <lineage>
        <taxon>Eukaryota</taxon>
        <taxon>Metazoa</taxon>
        <taxon>Ecdysozoa</taxon>
        <taxon>Arthropoda</taxon>
        <taxon>Hexapoda</taxon>
        <taxon>Insecta</taxon>
        <taxon>Pterygota</taxon>
        <taxon>Neoptera</taxon>
        <taxon>Endopterygota</taxon>
        <taxon>Lepidoptera</taxon>
        <taxon>Glossata</taxon>
        <taxon>Ditrysia</taxon>
        <taxon>Papilionoidea</taxon>
        <taxon>Papilionidae</taxon>
        <taxon>Papilioninae</taxon>
        <taxon>Papilio</taxon>
    </lineage>
</organism>
<dbReference type="EMBL" id="KQ459602">
    <property type="protein sequence ID" value="KPI93273.1"/>
    <property type="molecule type" value="Genomic_DNA"/>
</dbReference>
<feature type="region of interest" description="Disordered" evidence="1">
    <location>
        <begin position="189"/>
        <end position="210"/>
    </location>
</feature>
<sequence length="226" mass="23950">MCGDVTILHGDGIIATRTPARRQRPTCQNIAPTSLHSTTHFIFGECTISAVSRHTRCFESPAGGLTVYSVYKRTSIPVISAEATSRPLLCSRVVNSQFVDDDGCAVTCDVPSLIAARLRCRGRRIVGSGTRYRSQVISAARSASPRGVPSPDRKTRQLDHYDLFTITESSAPLGGQEAAAAGDVRAAGFDGDVSAPTPTPTSPASLTPTPALTARRTFRKSASTCV</sequence>
<reference evidence="2 3" key="1">
    <citation type="journal article" date="2015" name="Nat. Commun.">
        <title>Outbred genome sequencing and CRISPR/Cas9 gene editing in butterflies.</title>
        <authorList>
            <person name="Li X."/>
            <person name="Fan D."/>
            <person name="Zhang W."/>
            <person name="Liu G."/>
            <person name="Zhang L."/>
            <person name="Zhao L."/>
            <person name="Fang X."/>
            <person name="Chen L."/>
            <person name="Dong Y."/>
            <person name="Chen Y."/>
            <person name="Ding Y."/>
            <person name="Zhao R."/>
            <person name="Feng M."/>
            <person name="Zhu Y."/>
            <person name="Feng Y."/>
            <person name="Jiang X."/>
            <person name="Zhu D."/>
            <person name="Xiang H."/>
            <person name="Feng X."/>
            <person name="Li S."/>
            <person name="Wang J."/>
            <person name="Zhang G."/>
            <person name="Kronforst M.R."/>
            <person name="Wang W."/>
        </authorList>
    </citation>
    <scope>NUCLEOTIDE SEQUENCE [LARGE SCALE GENOMIC DNA]</scope>
    <source>
        <strain evidence="2">Ya'a_city_454_Px</strain>
        <tissue evidence="2">Whole body</tissue>
    </source>
</reference>
<dbReference type="AlphaFoldDB" id="A0A194PJR7"/>
<evidence type="ECO:0000313" key="3">
    <source>
        <dbReference type="Proteomes" id="UP000053268"/>
    </source>
</evidence>
<keyword evidence="3" id="KW-1185">Reference proteome</keyword>
<accession>A0A194PJR7</accession>
<evidence type="ECO:0000256" key="1">
    <source>
        <dbReference type="SAM" id="MobiDB-lite"/>
    </source>
</evidence>
<proteinExistence type="predicted"/>
<name>A0A194PJR7_PAPXU</name>
<dbReference type="Proteomes" id="UP000053268">
    <property type="component" value="Unassembled WGS sequence"/>
</dbReference>
<protein>
    <submittedName>
        <fullName evidence="2">Uncharacterized protein</fullName>
    </submittedName>
</protein>